<evidence type="ECO:0000256" key="1">
    <source>
        <dbReference type="SAM" id="SignalP"/>
    </source>
</evidence>
<accession>A0A098RZ72</accession>
<dbReference type="OrthoDB" id="9809206at2"/>
<gene>
    <name evidence="2" type="ORF">IX84_28505</name>
</gene>
<evidence type="ECO:0000313" key="2">
    <source>
        <dbReference type="EMBL" id="KGE85429.1"/>
    </source>
</evidence>
<dbReference type="Proteomes" id="UP000029736">
    <property type="component" value="Unassembled WGS sequence"/>
</dbReference>
<comment type="caution">
    <text evidence="2">The sequence shown here is derived from an EMBL/GenBank/DDBJ whole genome shotgun (WGS) entry which is preliminary data.</text>
</comment>
<feature type="signal peptide" evidence="1">
    <location>
        <begin position="1"/>
        <end position="19"/>
    </location>
</feature>
<organism evidence="2 3">
    <name type="scientific">Phaeodactylibacter xiamenensis</name>
    <dbReference type="NCBI Taxonomy" id="1524460"/>
    <lineage>
        <taxon>Bacteria</taxon>
        <taxon>Pseudomonadati</taxon>
        <taxon>Bacteroidota</taxon>
        <taxon>Saprospiria</taxon>
        <taxon>Saprospirales</taxon>
        <taxon>Haliscomenobacteraceae</taxon>
        <taxon>Phaeodactylibacter</taxon>
    </lineage>
</organism>
<dbReference type="AlphaFoldDB" id="A0A098RZ72"/>
<dbReference type="EMBL" id="JPOS01000090">
    <property type="protein sequence ID" value="KGE85429.1"/>
    <property type="molecule type" value="Genomic_DNA"/>
</dbReference>
<dbReference type="RefSeq" id="WP_044228659.1">
    <property type="nucleotide sequence ID" value="NZ_JBKAGJ010000004.1"/>
</dbReference>
<keyword evidence="1" id="KW-0732">Signal</keyword>
<dbReference type="PROSITE" id="PS51257">
    <property type="entry name" value="PROKAR_LIPOPROTEIN"/>
    <property type="match status" value="1"/>
</dbReference>
<dbReference type="STRING" id="1524460.IX84_28505"/>
<feature type="chain" id="PRO_5001939591" evidence="1">
    <location>
        <begin position="20"/>
        <end position="132"/>
    </location>
</feature>
<name>A0A098RZ72_9BACT</name>
<keyword evidence="3" id="KW-1185">Reference proteome</keyword>
<sequence length="132" mass="15505">MKQFWMMLILLCGTGLACAQPLAVAHAHLFLPDTIQIKDTWWGGQRYQLEGDYLRQRELKAMLRSDREAWRSWRKGQWWHWSSAAVFASCFYVVRTDQPNWSWALLGSSVLMQGIGYGRKHQAVARYNLSRR</sequence>
<proteinExistence type="predicted"/>
<evidence type="ECO:0000313" key="3">
    <source>
        <dbReference type="Proteomes" id="UP000029736"/>
    </source>
</evidence>
<reference evidence="2 3" key="1">
    <citation type="journal article" date="2014" name="Int. J. Syst. Evol. Microbiol.">
        <title>Phaeodactylibacter xiamenensis gen. nov., sp. nov., a member of the family Saprospiraceae isolated from the marine alga Phaeodactylum tricornutum.</title>
        <authorList>
            <person name="Chen Z.Jr."/>
            <person name="Lei X."/>
            <person name="Lai Q."/>
            <person name="Li Y."/>
            <person name="Zhang B."/>
            <person name="Zhang J."/>
            <person name="Zhang H."/>
            <person name="Yang L."/>
            <person name="Zheng W."/>
            <person name="Tian Y."/>
            <person name="Yu Z."/>
            <person name="Xu H.Jr."/>
            <person name="Zheng T."/>
        </authorList>
    </citation>
    <scope>NUCLEOTIDE SEQUENCE [LARGE SCALE GENOMIC DNA]</scope>
    <source>
        <strain evidence="2 3">KD52</strain>
    </source>
</reference>
<protein>
    <submittedName>
        <fullName evidence="2">Uncharacterized protein</fullName>
    </submittedName>
</protein>